<dbReference type="GO" id="GO:0000467">
    <property type="term" value="P:exonucleolytic trimming to generate mature 3'-end of 5.8S rRNA from tricistronic rRNA transcript (SSU-rRNA, 5.8S rRNA, LSU-rRNA)"/>
    <property type="evidence" value="ECO:0007669"/>
    <property type="project" value="EnsemblFungi"/>
</dbReference>
<evidence type="ECO:0000256" key="2">
    <source>
        <dbReference type="ARBA" id="ARBA00022722"/>
    </source>
</evidence>
<evidence type="ECO:0000256" key="5">
    <source>
        <dbReference type="SAM" id="MobiDB-lite"/>
    </source>
</evidence>
<dbReference type="EMBL" id="HE576761">
    <property type="protein sequence ID" value="CCC72021.1"/>
    <property type="molecule type" value="Genomic_DNA"/>
</dbReference>
<dbReference type="FunCoup" id="G0VKI6">
    <property type="interactions" value="818"/>
</dbReference>
<dbReference type="InParanoid" id="G0VKI6"/>
<organism evidence="7 8">
    <name type="scientific">Naumovozyma castellii</name>
    <name type="common">Yeast</name>
    <name type="synonym">Saccharomyces castellii</name>
    <dbReference type="NCBI Taxonomy" id="27288"/>
    <lineage>
        <taxon>Eukaryota</taxon>
        <taxon>Fungi</taxon>
        <taxon>Dikarya</taxon>
        <taxon>Ascomycota</taxon>
        <taxon>Saccharomycotina</taxon>
        <taxon>Saccharomycetes</taxon>
        <taxon>Saccharomycetales</taxon>
        <taxon>Saccharomycetaceae</taxon>
        <taxon>Naumovozyma</taxon>
    </lineage>
</organism>
<dbReference type="Pfam" id="PF00929">
    <property type="entry name" value="RNase_T"/>
    <property type="match status" value="1"/>
</dbReference>
<dbReference type="PANTHER" id="PTHR11046:SF0">
    <property type="entry name" value="OLIGORIBONUCLEASE, MITOCHONDRIAL"/>
    <property type="match status" value="1"/>
</dbReference>
<dbReference type="PANTHER" id="PTHR11046">
    <property type="entry name" value="OLIGORIBONUCLEASE, MITOCHONDRIAL"/>
    <property type="match status" value="1"/>
</dbReference>
<dbReference type="STRING" id="1064592.G0VKI6"/>
<reference key="2">
    <citation type="submission" date="2011-08" db="EMBL/GenBank/DDBJ databases">
        <title>Genome sequence of Naumovozyma castellii.</title>
        <authorList>
            <person name="Gordon J.L."/>
            <person name="Armisen D."/>
            <person name="Proux-Wera E."/>
            <person name="OhEigeartaigh S.S."/>
            <person name="Byrne K.P."/>
            <person name="Wolfe K.H."/>
        </authorList>
    </citation>
    <scope>NUCLEOTIDE SEQUENCE</scope>
    <source>
        <strain>Type strain:CBS 4309</strain>
    </source>
</reference>
<dbReference type="GO" id="GO:0034475">
    <property type="term" value="P:U4 snRNA 3'-end processing"/>
    <property type="evidence" value="ECO:0007669"/>
    <property type="project" value="EnsemblFungi"/>
</dbReference>
<dbReference type="InterPro" id="IPR036397">
    <property type="entry name" value="RNaseH_sf"/>
</dbReference>
<dbReference type="Gene3D" id="3.30.420.10">
    <property type="entry name" value="Ribonuclease H-like superfamily/Ribonuclease H"/>
    <property type="match status" value="1"/>
</dbReference>
<name>G0VKI6_NAUCA</name>
<reference evidence="7 8" key="1">
    <citation type="journal article" date="2011" name="Proc. Natl. Acad. Sci. U.S.A.">
        <title>Evolutionary erosion of yeast sex chromosomes by mating-type switching accidents.</title>
        <authorList>
            <person name="Gordon J.L."/>
            <person name="Armisen D."/>
            <person name="Proux-Wera E."/>
            <person name="Oheigeartaigh S.S."/>
            <person name="Byrne K.P."/>
            <person name="Wolfe K.H."/>
        </authorList>
    </citation>
    <scope>NUCLEOTIDE SEQUENCE [LARGE SCALE GENOMIC DNA]</scope>
    <source>
        <strain evidence="8">ATCC 76901 / BCRC 22586 / CBS 4309 / NBRC 1992 / NRRL Y-12630</strain>
    </source>
</reference>
<keyword evidence="2" id="KW-0540">Nuclease</keyword>
<evidence type="ECO:0000256" key="3">
    <source>
        <dbReference type="ARBA" id="ARBA00022801"/>
    </source>
</evidence>
<evidence type="ECO:0000313" key="7">
    <source>
        <dbReference type="EMBL" id="CCC72021.1"/>
    </source>
</evidence>
<dbReference type="GO" id="GO:0005739">
    <property type="term" value="C:mitochondrion"/>
    <property type="evidence" value="ECO:0007669"/>
    <property type="project" value="EnsemblFungi"/>
</dbReference>
<dbReference type="OMA" id="YMPLVNN"/>
<gene>
    <name evidence="7" type="primary">NCAS0J00420</name>
    <name evidence="7" type="ordered locus">NCAS_0J00420</name>
</gene>
<dbReference type="CDD" id="cd06135">
    <property type="entry name" value="Orn"/>
    <property type="match status" value="1"/>
</dbReference>
<dbReference type="OrthoDB" id="270189at2759"/>
<evidence type="ECO:0000256" key="1">
    <source>
        <dbReference type="ARBA" id="ARBA00009921"/>
    </source>
</evidence>
<dbReference type="GO" id="GO:0034476">
    <property type="term" value="P:U5 snRNA 3'-end processing"/>
    <property type="evidence" value="ECO:0007669"/>
    <property type="project" value="EnsemblFungi"/>
</dbReference>
<dbReference type="KEGG" id="ncs:NCAS_0J00420"/>
<dbReference type="SMART" id="SM00479">
    <property type="entry name" value="EXOIII"/>
    <property type="match status" value="1"/>
</dbReference>
<dbReference type="eggNOG" id="KOG3242">
    <property type="taxonomic scope" value="Eukaryota"/>
</dbReference>
<dbReference type="InterPro" id="IPR013520">
    <property type="entry name" value="Ribonucl_H"/>
</dbReference>
<dbReference type="AlphaFoldDB" id="G0VKI6"/>
<keyword evidence="8" id="KW-1185">Reference proteome</keyword>
<evidence type="ECO:0000259" key="6">
    <source>
        <dbReference type="SMART" id="SM00479"/>
    </source>
</evidence>
<evidence type="ECO:0000256" key="4">
    <source>
        <dbReference type="ARBA" id="ARBA00022839"/>
    </source>
</evidence>
<dbReference type="FunFam" id="3.30.420.10:FF:000003">
    <property type="entry name" value="Oligoribonuclease"/>
    <property type="match status" value="1"/>
</dbReference>
<dbReference type="HOGENOM" id="CLU_064761_0_2_1"/>
<proteinExistence type="inferred from homology"/>
<dbReference type="GO" id="GO:0000175">
    <property type="term" value="F:3'-5'-RNA exonuclease activity"/>
    <property type="evidence" value="ECO:0007669"/>
    <property type="project" value="EnsemblFungi"/>
</dbReference>
<accession>G0VKI6</accession>
<sequence>MAIRHIIRSVPGKVHASLPAPVRRILTRAASNRYLFRYQDPKAVLKPPVVASMVPGKIFKPIVWIDCEMTGLDHKNDKIIEICCIITDGYLNIVDPEGNNCYESVIHYGNDVMDHMNEWCIDQHGKSGLTQKVLDSKKTREQVEEELLAYIKKFIPEKNIGVLAGNSIHMDRLFMLKEFPNVIDHLFYRLIDVSTIMEVSRRHNPDLLEVVPRKETAHTAKKDILESIAQLKWYQDHYLKNSKETAKFVQQAKKLQEKEKASYTLSSIIEASVIKRKRAADGEQKNEEGSKKKLKK</sequence>
<dbReference type="Proteomes" id="UP000001640">
    <property type="component" value="Chromosome 10"/>
</dbReference>
<dbReference type="GeneID" id="96905721"/>
<feature type="domain" description="Exonuclease" evidence="6">
    <location>
        <begin position="61"/>
        <end position="240"/>
    </location>
</feature>
<keyword evidence="3" id="KW-0378">Hydrolase</keyword>
<evidence type="ECO:0000313" key="8">
    <source>
        <dbReference type="Proteomes" id="UP000001640"/>
    </source>
</evidence>
<comment type="similarity">
    <text evidence="1">Belongs to the oligoribonuclease family.</text>
</comment>
<dbReference type="RefSeq" id="XP_003678362.1">
    <property type="nucleotide sequence ID" value="XM_003678314.1"/>
</dbReference>
<protein>
    <recommendedName>
        <fullName evidence="6">Exonuclease domain-containing protein</fullName>
    </recommendedName>
</protein>
<dbReference type="GO" id="GO:0003676">
    <property type="term" value="F:nucleic acid binding"/>
    <property type="evidence" value="ECO:0007669"/>
    <property type="project" value="InterPro"/>
</dbReference>
<dbReference type="InterPro" id="IPR012337">
    <property type="entry name" value="RNaseH-like_sf"/>
</dbReference>
<feature type="compositionally biased region" description="Basic and acidic residues" evidence="5">
    <location>
        <begin position="279"/>
        <end position="296"/>
    </location>
</feature>
<feature type="region of interest" description="Disordered" evidence="5">
    <location>
        <begin position="276"/>
        <end position="296"/>
    </location>
</feature>
<keyword evidence="4" id="KW-0269">Exonuclease</keyword>
<dbReference type="NCBIfam" id="NF003765">
    <property type="entry name" value="PRK05359.1"/>
    <property type="match status" value="1"/>
</dbReference>
<dbReference type="InterPro" id="IPR022894">
    <property type="entry name" value="Oligoribonuclease"/>
</dbReference>
<dbReference type="SUPFAM" id="SSF53098">
    <property type="entry name" value="Ribonuclease H-like"/>
    <property type="match status" value="1"/>
</dbReference>